<dbReference type="EMBL" id="JAQIZZ010000003">
    <property type="protein sequence ID" value="KAJ5547086.1"/>
    <property type="molecule type" value="Genomic_DNA"/>
</dbReference>
<feature type="domain" description="Serine hydrolase" evidence="2">
    <location>
        <begin position="6"/>
        <end position="241"/>
    </location>
</feature>
<dbReference type="InterPro" id="IPR005645">
    <property type="entry name" value="FSH-like_dom"/>
</dbReference>
<evidence type="ECO:0000259" key="2">
    <source>
        <dbReference type="Pfam" id="PF03959"/>
    </source>
</evidence>
<accession>A0AAD6D135</accession>
<evidence type="ECO:0000313" key="3">
    <source>
        <dbReference type="EMBL" id="KAJ5547086.1"/>
    </source>
</evidence>
<dbReference type="GO" id="GO:0016787">
    <property type="term" value="F:hydrolase activity"/>
    <property type="evidence" value="ECO:0007669"/>
    <property type="project" value="UniProtKB-KW"/>
</dbReference>
<dbReference type="InterPro" id="IPR050593">
    <property type="entry name" value="LovG"/>
</dbReference>
<dbReference type="AlphaFoldDB" id="A0AAD6D135"/>
<dbReference type="InterPro" id="IPR029058">
    <property type="entry name" value="AB_hydrolase_fold"/>
</dbReference>
<dbReference type="Gene3D" id="3.40.50.1820">
    <property type="entry name" value="alpha/beta hydrolase"/>
    <property type="match status" value="1"/>
</dbReference>
<protein>
    <recommendedName>
        <fullName evidence="2">Serine hydrolase domain-containing protein</fullName>
    </recommendedName>
</protein>
<dbReference type="GO" id="GO:0017000">
    <property type="term" value="P:antibiotic biosynthetic process"/>
    <property type="evidence" value="ECO:0007669"/>
    <property type="project" value="UniProtKB-ARBA"/>
</dbReference>
<gene>
    <name evidence="3" type="ORF">N7494_004671</name>
</gene>
<dbReference type="GO" id="GO:0072330">
    <property type="term" value="P:monocarboxylic acid biosynthetic process"/>
    <property type="evidence" value="ECO:0007669"/>
    <property type="project" value="UniProtKB-ARBA"/>
</dbReference>
<comment type="caution">
    <text evidence="3">The sequence shown here is derived from an EMBL/GenBank/DDBJ whole genome shotgun (WGS) entry which is preliminary data.</text>
</comment>
<evidence type="ECO:0000256" key="1">
    <source>
        <dbReference type="ARBA" id="ARBA00022801"/>
    </source>
</evidence>
<dbReference type="SUPFAM" id="SSF53474">
    <property type="entry name" value="alpha/beta-Hydrolases"/>
    <property type="match status" value="1"/>
</dbReference>
<keyword evidence="4" id="KW-1185">Reference proteome</keyword>
<reference evidence="3 4" key="1">
    <citation type="journal article" date="2023" name="IMA Fungus">
        <title>Comparative genomic study of the Penicillium genus elucidates a diverse pangenome and 15 lateral gene transfer events.</title>
        <authorList>
            <person name="Petersen C."/>
            <person name="Sorensen T."/>
            <person name="Nielsen M.R."/>
            <person name="Sondergaard T.E."/>
            <person name="Sorensen J.L."/>
            <person name="Fitzpatrick D.A."/>
            <person name="Frisvad J.C."/>
            <person name="Nielsen K.L."/>
        </authorList>
    </citation>
    <scope>NUCLEOTIDE SEQUENCE [LARGE SCALE GENOMIC DNA]</scope>
    <source>
        <strain evidence="3 4">IBT 35679</strain>
    </source>
</reference>
<organism evidence="3 4">
    <name type="scientific">Penicillium frequentans</name>
    <dbReference type="NCBI Taxonomy" id="3151616"/>
    <lineage>
        <taxon>Eukaryota</taxon>
        <taxon>Fungi</taxon>
        <taxon>Dikarya</taxon>
        <taxon>Ascomycota</taxon>
        <taxon>Pezizomycotina</taxon>
        <taxon>Eurotiomycetes</taxon>
        <taxon>Eurotiomycetidae</taxon>
        <taxon>Eurotiales</taxon>
        <taxon>Aspergillaceae</taxon>
        <taxon>Penicillium</taxon>
    </lineage>
</organism>
<keyword evidence="1" id="KW-0378">Hydrolase</keyword>
<dbReference type="PANTHER" id="PTHR48070">
    <property type="entry name" value="ESTERASE OVCA2"/>
    <property type="match status" value="1"/>
</dbReference>
<dbReference type="GO" id="GO:0005737">
    <property type="term" value="C:cytoplasm"/>
    <property type="evidence" value="ECO:0007669"/>
    <property type="project" value="TreeGrafter"/>
</dbReference>
<dbReference type="GO" id="GO:0005634">
    <property type="term" value="C:nucleus"/>
    <property type="evidence" value="ECO:0007669"/>
    <property type="project" value="TreeGrafter"/>
</dbReference>
<proteinExistence type="predicted"/>
<evidence type="ECO:0000313" key="4">
    <source>
        <dbReference type="Proteomes" id="UP001220324"/>
    </source>
</evidence>
<dbReference type="PANTHER" id="PTHR48070:SF6">
    <property type="entry name" value="ESTERASE OVCA2"/>
    <property type="match status" value="1"/>
</dbReference>
<dbReference type="Pfam" id="PF03959">
    <property type="entry name" value="FSH1"/>
    <property type="match status" value="1"/>
</dbReference>
<name>A0AAD6D135_9EURO</name>
<dbReference type="Proteomes" id="UP001220324">
    <property type="component" value="Unassembled WGS sequence"/>
</dbReference>
<sequence>MDSKDSKFRILMLHGFATSSSEFHAKSSRITKRITDLLTAEILHEFPDGIEFLYPDGPYIAEPPSGFGENDNTDDASSQADIPFRAWWHGLDTVNRYRGIEFSLSCMAKYIHGRPIHAIVGFSQGASLAGMVCSMLESKNNPDKIAAIRSQNLPVDDYLRLPGQESLRFLIGLGGYCGTLKYYGSLYRWPMQTPSCHTIAEFDAIVDHHLTLQYAHQFCSFELVHYYGYHYTPRDRASVESIARSIPSLETVEKYTAWPAQSIPTG</sequence>